<protein>
    <submittedName>
        <fullName evidence="1">Uncharacterized protein</fullName>
    </submittedName>
</protein>
<dbReference type="Proteomes" id="UP000765509">
    <property type="component" value="Unassembled WGS sequence"/>
</dbReference>
<organism evidence="1 2">
    <name type="scientific">Austropuccinia psidii MF-1</name>
    <dbReference type="NCBI Taxonomy" id="1389203"/>
    <lineage>
        <taxon>Eukaryota</taxon>
        <taxon>Fungi</taxon>
        <taxon>Dikarya</taxon>
        <taxon>Basidiomycota</taxon>
        <taxon>Pucciniomycotina</taxon>
        <taxon>Pucciniomycetes</taxon>
        <taxon>Pucciniales</taxon>
        <taxon>Sphaerophragmiaceae</taxon>
        <taxon>Austropuccinia</taxon>
    </lineage>
</organism>
<reference evidence="1" key="1">
    <citation type="submission" date="2021-03" db="EMBL/GenBank/DDBJ databases">
        <title>Draft genome sequence of rust myrtle Austropuccinia psidii MF-1, a brazilian biotype.</title>
        <authorList>
            <person name="Quecine M.C."/>
            <person name="Pachon D.M.R."/>
            <person name="Bonatelli M.L."/>
            <person name="Correr F.H."/>
            <person name="Franceschini L.M."/>
            <person name="Leite T.F."/>
            <person name="Margarido G.R.A."/>
            <person name="Almeida C.A."/>
            <person name="Ferrarezi J.A."/>
            <person name="Labate C.A."/>
        </authorList>
    </citation>
    <scope>NUCLEOTIDE SEQUENCE</scope>
    <source>
        <strain evidence="1">MF-1</strain>
    </source>
</reference>
<accession>A0A9Q3E5C9</accession>
<keyword evidence="2" id="KW-1185">Reference proteome</keyword>
<proteinExistence type="predicted"/>
<evidence type="ECO:0000313" key="1">
    <source>
        <dbReference type="EMBL" id="MBW0513967.1"/>
    </source>
</evidence>
<comment type="caution">
    <text evidence="1">The sequence shown here is derived from an EMBL/GenBank/DDBJ whole genome shotgun (WGS) entry which is preliminary data.</text>
</comment>
<sequence>MDKISPQSWLPPSGCLNATEWDPLYKVYIPSLILSKQISLDEHNYPNMQIKMVKSEDLENELTKNTFHLINAINITKSCTVSMDDATVFSEHWKNFFLSNKNLFPKQKSKPNNCFADNIVDHFQFWGPAQDSDTWDY</sequence>
<name>A0A9Q3E5C9_9BASI</name>
<dbReference type="AlphaFoldDB" id="A0A9Q3E5C9"/>
<evidence type="ECO:0000313" key="2">
    <source>
        <dbReference type="Proteomes" id="UP000765509"/>
    </source>
</evidence>
<dbReference type="EMBL" id="AVOT02023737">
    <property type="protein sequence ID" value="MBW0513967.1"/>
    <property type="molecule type" value="Genomic_DNA"/>
</dbReference>
<gene>
    <name evidence="1" type="ORF">O181_053682</name>
</gene>